<dbReference type="GO" id="GO:0016020">
    <property type="term" value="C:membrane"/>
    <property type="evidence" value="ECO:0007669"/>
    <property type="project" value="UniProtKB-SubCell"/>
</dbReference>
<dbReference type="PANTHER" id="PTHR33048:SF47">
    <property type="entry name" value="INTEGRAL MEMBRANE PROTEIN-RELATED"/>
    <property type="match status" value="1"/>
</dbReference>
<dbReference type="Proteomes" id="UP001321749">
    <property type="component" value="Unassembled WGS sequence"/>
</dbReference>
<keyword evidence="9" id="KW-1185">Reference proteome</keyword>
<sequence>MAFEIFEAREHGEGFVVTVVSIPVCIFAVALRFLSTIRSGKSIGAENWCALIGLITFLIYSCSFLAVLIIMNGKNVFHPGGSLPLDKVVSIYKIGYVMMPQSTLNQTFTKLSVLFLYHRIFFINRTFVMWIYSVGSLIVAWCIVTVLIGLFVCKPIAAAYDPRIKGECLDSQALLAAGVINSALDFIMVGMAVWMVVGLKLPIATRLKLGVLFALGGLSGVIGIVKVASAYGTVGKRRSIPFWSDPRNGTWYIAEQATSILCSCAPIYKNLLEGFKCFGTMCGRRSPKEDVVPKESSEVNLTGVHNSTLGPFDRRRFSTGTSEPPVFAWAEADSDSHAHGDQPEYPMKTVEIYQRVEAV</sequence>
<evidence type="ECO:0000256" key="1">
    <source>
        <dbReference type="ARBA" id="ARBA00004141"/>
    </source>
</evidence>
<keyword evidence="3 6" id="KW-1133">Transmembrane helix</keyword>
<evidence type="ECO:0000256" key="6">
    <source>
        <dbReference type="SAM" id="Phobius"/>
    </source>
</evidence>
<proteinExistence type="inferred from homology"/>
<dbReference type="InterPro" id="IPR049326">
    <property type="entry name" value="Rhodopsin_dom_fungi"/>
</dbReference>
<dbReference type="EMBL" id="MU864962">
    <property type="protein sequence ID" value="KAK4463216.1"/>
    <property type="molecule type" value="Genomic_DNA"/>
</dbReference>
<feature type="transmembrane region" description="Helical" evidence="6">
    <location>
        <begin position="127"/>
        <end position="152"/>
    </location>
</feature>
<evidence type="ECO:0000256" key="2">
    <source>
        <dbReference type="ARBA" id="ARBA00022692"/>
    </source>
</evidence>
<dbReference type="Pfam" id="PF20684">
    <property type="entry name" value="Fung_rhodopsin"/>
    <property type="match status" value="1"/>
</dbReference>
<dbReference type="AlphaFoldDB" id="A0AAV9HTW0"/>
<feature type="transmembrane region" description="Helical" evidence="6">
    <location>
        <begin position="47"/>
        <end position="71"/>
    </location>
</feature>
<evidence type="ECO:0000313" key="9">
    <source>
        <dbReference type="Proteomes" id="UP001321749"/>
    </source>
</evidence>
<evidence type="ECO:0000256" key="5">
    <source>
        <dbReference type="ARBA" id="ARBA00038359"/>
    </source>
</evidence>
<keyword evidence="4 6" id="KW-0472">Membrane</keyword>
<feature type="transmembrane region" description="Helical" evidence="6">
    <location>
        <begin position="173"/>
        <end position="197"/>
    </location>
</feature>
<protein>
    <recommendedName>
        <fullName evidence="7">Rhodopsin domain-containing protein</fullName>
    </recommendedName>
</protein>
<evidence type="ECO:0000256" key="3">
    <source>
        <dbReference type="ARBA" id="ARBA00022989"/>
    </source>
</evidence>
<organism evidence="8 9">
    <name type="scientific">Cladorrhinum samala</name>
    <dbReference type="NCBI Taxonomy" id="585594"/>
    <lineage>
        <taxon>Eukaryota</taxon>
        <taxon>Fungi</taxon>
        <taxon>Dikarya</taxon>
        <taxon>Ascomycota</taxon>
        <taxon>Pezizomycotina</taxon>
        <taxon>Sordariomycetes</taxon>
        <taxon>Sordariomycetidae</taxon>
        <taxon>Sordariales</taxon>
        <taxon>Podosporaceae</taxon>
        <taxon>Cladorrhinum</taxon>
    </lineage>
</organism>
<feature type="transmembrane region" description="Helical" evidence="6">
    <location>
        <begin position="15"/>
        <end position="35"/>
    </location>
</feature>
<comment type="subcellular location">
    <subcellularLocation>
        <location evidence="1">Membrane</location>
        <topology evidence="1">Multi-pass membrane protein</topology>
    </subcellularLocation>
</comment>
<feature type="domain" description="Rhodopsin" evidence="7">
    <location>
        <begin position="31"/>
        <end position="273"/>
    </location>
</feature>
<comment type="caution">
    <text evidence="8">The sequence shown here is derived from an EMBL/GenBank/DDBJ whole genome shotgun (WGS) entry which is preliminary data.</text>
</comment>
<evidence type="ECO:0000256" key="4">
    <source>
        <dbReference type="ARBA" id="ARBA00023136"/>
    </source>
</evidence>
<dbReference type="PANTHER" id="PTHR33048">
    <property type="entry name" value="PTH11-LIKE INTEGRAL MEMBRANE PROTEIN (AFU_ORTHOLOGUE AFUA_5G11245)"/>
    <property type="match status" value="1"/>
</dbReference>
<gene>
    <name evidence="8" type="ORF">QBC42DRAFT_324926</name>
</gene>
<comment type="similarity">
    <text evidence="5">Belongs to the SAT4 family.</text>
</comment>
<keyword evidence="2 6" id="KW-0812">Transmembrane</keyword>
<feature type="transmembrane region" description="Helical" evidence="6">
    <location>
        <begin position="209"/>
        <end position="228"/>
    </location>
</feature>
<evidence type="ECO:0000313" key="8">
    <source>
        <dbReference type="EMBL" id="KAK4463216.1"/>
    </source>
</evidence>
<dbReference type="InterPro" id="IPR052337">
    <property type="entry name" value="SAT4-like"/>
</dbReference>
<evidence type="ECO:0000259" key="7">
    <source>
        <dbReference type="Pfam" id="PF20684"/>
    </source>
</evidence>
<accession>A0AAV9HTW0</accession>
<reference evidence="8" key="2">
    <citation type="submission" date="2023-06" db="EMBL/GenBank/DDBJ databases">
        <authorList>
            <consortium name="Lawrence Berkeley National Laboratory"/>
            <person name="Mondo S.J."/>
            <person name="Hensen N."/>
            <person name="Bonometti L."/>
            <person name="Westerberg I."/>
            <person name="Brannstrom I.O."/>
            <person name="Guillou S."/>
            <person name="Cros-Aarteil S."/>
            <person name="Calhoun S."/>
            <person name="Haridas S."/>
            <person name="Kuo A."/>
            <person name="Pangilinan J."/>
            <person name="Riley R."/>
            <person name="Labutti K."/>
            <person name="Andreopoulos B."/>
            <person name="Lipzen A."/>
            <person name="Chen C."/>
            <person name="Yanf M."/>
            <person name="Daum C."/>
            <person name="Ng V."/>
            <person name="Clum A."/>
            <person name="Steindorff A."/>
            <person name="Ohm R."/>
            <person name="Martin F."/>
            <person name="Silar P."/>
            <person name="Natvig D."/>
            <person name="Lalanne C."/>
            <person name="Gautier V."/>
            <person name="Ament-Velasquez S.L."/>
            <person name="Kruys A."/>
            <person name="Hutchinson M.I."/>
            <person name="Powell A.J."/>
            <person name="Barry K."/>
            <person name="Miller A.N."/>
            <person name="Grigoriev I.V."/>
            <person name="Debuchy R."/>
            <person name="Gladieux P."/>
            <person name="Thoren M.H."/>
            <person name="Johannesson H."/>
        </authorList>
    </citation>
    <scope>NUCLEOTIDE SEQUENCE</scope>
    <source>
        <strain evidence="8">PSN324</strain>
    </source>
</reference>
<name>A0AAV9HTW0_9PEZI</name>
<reference evidence="8" key="1">
    <citation type="journal article" date="2023" name="Mol. Phylogenet. Evol.">
        <title>Genome-scale phylogeny and comparative genomics of the fungal order Sordariales.</title>
        <authorList>
            <person name="Hensen N."/>
            <person name="Bonometti L."/>
            <person name="Westerberg I."/>
            <person name="Brannstrom I.O."/>
            <person name="Guillou S."/>
            <person name="Cros-Aarteil S."/>
            <person name="Calhoun S."/>
            <person name="Haridas S."/>
            <person name="Kuo A."/>
            <person name="Mondo S."/>
            <person name="Pangilinan J."/>
            <person name="Riley R."/>
            <person name="LaButti K."/>
            <person name="Andreopoulos B."/>
            <person name="Lipzen A."/>
            <person name="Chen C."/>
            <person name="Yan M."/>
            <person name="Daum C."/>
            <person name="Ng V."/>
            <person name="Clum A."/>
            <person name="Steindorff A."/>
            <person name="Ohm R.A."/>
            <person name="Martin F."/>
            <person name="Silar P."/>
            <person name="Natvig D.O."/>
            <person name="Lalanne C."/>
            <person name="Gautier V."/>
            <person name="Ament-Velasquez S.L."/>
            <person name="Kruys A."/>
            <person name="Hutchinson M.I."/>
            <person name="Powell A.J."/>
            <person name="Barry K."/>
            <person name="Miller A.N."/>
            <person name="Grigoriev I.V."/>
            <person name="Debuchy R."/>
            <person name="Gladieux P."/>
            <person name="Hiltunen Thoren M."/>
            <person name="Johannesson H."/>
        </authorList>
    </citation>
    <scope>NUCLEOTIDE SEQUENCE</scope>
    <source>
        <strain evidence="8">PSN324</strain>
    </source>
</reference>